<protein>
    <submittedName>
        <fullName evidence="3">DUF1127 domain-containing protein</fullName>
    </submittedName>
</protein>
<accession>A0A7L5C005</accession>
<evidence type="ECO:0000313" key="4">
    <source>
        <dbReference type="Proteomes" id="UP000503336"/>
    </source>
</evidence>
<evidence type="ECO:0000259" key="2">
    <source>
        <dbReference type="Pfam" id="PF06568"/>
    </source>
</evidence>
<sequence>MSIYLTRRMIDPSTPRSAADPERGLLSRLRHAAARRRRRRRTLATLHGLDDRMLADIGLRRSDIPDLVEALNSRELSLAPLTPAPRAEHGDLHAFPQGA</sequence>
<dbReference type="Pfam" id="PF06568">
    <property type="entry name" value="YjiS-like"/>
    <property type="match status" value="1"/>
</dbReference>
<dbReference type="AlphaFoldDB" id="A0A7L5C005"/>
<dbReference type="Proteomes" id="UP000503336">
    <property type="component" value="Chromosome"/>
</dbReference>
<reference evidence="3 4" key="1">
    <citation type="submission" date="2020-02" db="EMBL/GenBank/DDBJ databases">
        <title>complete genome sequence of Rhodobacteraceae bacterium.</title>
        <authorList>
            <person name="Park J."/>
            <person name="Kim Y.-S."/>
            <person name="Kim K.-H."/>
        </authorList>
    </citation>
    <scope>NUCLEOTIDE SEQUENCE [LARGE SCALE GENOMIC DNA]</scope>
    <source>
        <strain evidence="3 4">RR4-56</strain>
    </source>
</reference>
<dbReference type="RefSeq" id="WP_179961617.1">
    <property type="nucleotide sequence ID" value="NZ_CP049056.1"/>
</dbReference>
<organism evidence="3 4">
    <name type="scientific">Pikeienuella piscinae</name>
    <dbReference type="NCBI Taxonomy" id="2748098"/>
    <lineage>
        <taxon>Bacteria</taxon>
        <taxon>Pseudomonadati</taxon>
        <taxon>Pseudomonadota</taxon>
        <taxon>Alphaproteobacteria</taxon>
        <taxon>Rhodobacterales</taxon>
        <taxon>Paracoccaceae</taxon>
        <taxon>Pikeienuella</taxon>
    </lineage>
</organism>
<evidence type="ECO:0000313" key="3">
    <source>
        <dbReference type="EMBL" id="QIE55846.1"/>
    </source>
</evidence>
<proteinExistence type="predicted"/>
<keyword evidence="4" id="KW-1185">Reference proteome</keyword>
<gene>
    <name evidence="3" type="ORF">G5B40_10520</name>
</gene>
<feature type="region of interest" description="Disordered" evidence="1">
    <location>
        <begin position="80"/>
        <end position="99"/>
    </location>
</feature>
<dbReference type="KEGG" id="hdh:G5B40_10520"/>
<name>A0A7L5C005_9RHOB</name>
<dbReference type="EMBL" id="CP049056">
    <property type="protein sequence ID" value="QIE55846.1"/>
    <property type="molecule type" value="Genomic_DNA"/>
</dbReference>
<dbReference type="InterPro" id="IPR009506">
    <property type="entry name" value="YjiS-like"/>
</dbReference>
<feature type="domain" description="YjiS-like" evidence="2">
    <location>
        <begin position="29"/>
        <end position="64"/>
    </location>
</feature>
<evidence type="ECO:0000256" key="1">
    <source>
        <dbReference type="SAM" id="MobiDB-lite"/>
    </source>
</evidence>